<organism evidence="1">
    <name type="scientific">Anguilla anguilla</name>
    <name type="common">European freshwater eel</name>
    <name type="synonym">Muraena anguilla</name>
    <dbReference type="NCBI Taxonomy" id="7936"/>
    <lineage>
        <taxon>Eukaryota</taxon>
        <taxon>Metazoa</taxon>
        <taxon>Chordata</taxon>
        <taxon>Craniata</taxon>
        <taxon>Vertebrata</taxon>
        <taxon>Euteleostomi</taxon>
        <taxon>Actinopterygii</taxon>
        <taxon>Neopterygii</taxon>
        <taxon>Teleostei</taxon>
        <taxon>Anguilliformes</taxon>
        <taxon>Anguillidae</taxon>
        <taxon>Anguilla</taxon>
    </lineage>
</organism>
<dbReference type="AlphaFoldDB" id="A0A0E9WZC8"/>
<evidence type="ECO:0000313" key="1">
    <source>
        <dbReference type="EMBL" id="JAH95827.1"/>
    </source>
</evidence>
<dbReference type="EMBL" id="GBXM01012750">
    <property type="protein sequence ID" value="JAH95827.1"/>
    <property type="molecule type" value="Transcribed_RNA"/>
</dbReference>
<sequence>MALCINLESVPCYTHLTPIVISHKSRSHGEITDETRILRLDRKPDLKALPLGYRLTWSINNSFTPIDNTKKI</sequence>
<accession>A0A0E9WZC8</accession>
<reference evidence="1" key="2">
    <citation type="journal article" date="2015" name="Fish Shellfish Immunol.">
        <title>Early steps in the European eel (Anguilla anguilla)-Vibrio vulnificus interaction in the gills: Role of the RtxA13 toxin.</title>
        <authorList>
            <person name="Callol A."/>
            <person name="Pajuelo D."/>
            <person name="Ebbesson L."/>
            <person name="Teles M."/>
            <person name="MacKenzie S."/>
            <person name="Amaro C."/>
        </authorList>
    </citation>
    <scope>NUCLEOTIDE SEQUENCE</scope>
</reference>
<proteinExistence type="predicted"/>
<protein>
    <submittedName>
        <fullName evidence="1">Uncharacterized protein</fullName>
    </submittedName>
</protein>
<name>A0A0E9WZC8_ANGAN</name>
<reference evidence="1" key="1">
    <citation type="submission" date="2014-11" db="EMBL/GenBank/DDBJ databases">
        <authorList>
            <person name="Amaro Gonzalez C."/>
        </authorList>
    </citation>
    <scope>NUCLEOTIDE SEQUENCE</scope>
</reference>